<evidence type="ECO:0000259" key="9">
    <source>
        <dbReference type="PROSITE" id="PS51449"/>
    </source>
</evidence>
<keyword evidence="5 8" id="KW-0479">Metal-binding</keyword>
<comment type="cofactor">
    <cofactor evidence="8">
        <name>[4Fe-4S] cluster</name>
        <dbReference type="ChEBI" id="CHEBI:49883"/>
    </cofactor>
    <text evidence="8">Binds 2 [4Fe-4S] clusters. One cluster is coordinated with 3 cysteines and an exchangeable S-adenosyl-L-methionine.</text>
</comment>
<evidence type="ECO:0000256" key="2">
    <source>
        <dbReference type="ARBA" id="ARBA00022490"/>
    </source>
</evidence>
<evidence type="ECO:0000259" key="10">
    <source>
        <dbReference type="PROSITE" id="PS51918"/>
    </source>
</evidence>
<dbReference type="InterPro" id="IPR002792">
    <property type="entry name" value="TRAM_dom"/>
</dbReference>
<dbReference type="Pfam" id="PF00919">
    <property type="entry name" value="UPF0004"/>
    <property type="match status" value="1"/>
</dbReference>
<evidence type="ECO:0000256" key="6">
    <source>
        <dbReference type="ARBA" id="ARBA00023004"/>
    </source>
</evidence>
<dbReference type="InterPro" id="IPR020612">
    <property type="entry name" value="Methylthiotransferase_CS"/>
</dbReference>
<comment type="similarity">
    <text evidence="8">Belongs to the methylthiotransferase family. RimO subfamily.</text>
</comment>
<dbReference type="InterPro" id="IPR058240">
    <property type="entry name" value="rSAM_sf"/>
</dbReference>
<keyword evidence="3 8" id="KW-0808">Transferase</keyword>
<dbReference type="KEGG" id="alka:J0B03_00505"/>
<dbReference type="CDD" id="cd01335">
    <property type="entry name" value="Radical_SAM"/>
    <property type="match status" value="1"/>
</dbReference>
<evidence type="ECO:0000313" key="12">
    <source>
        <dbReference type="Proteomes" id="UP000663499"/>
    </source>
</evidence>
<feature type="binding site" evidence="8">
    <location>
        <position position="161"/>
    </location>
    <ligand>
        <name>[4Fe-4S] cluster</name>
        <dbReference type="ChEBI" id="CHEBI:49883"/>
        <label>2</label>
        <note>4Fe-4S-S-AdoMet</note>
    </ligand>
</feature>
<keyword evidence="7 8" id="KW-0411">Iron-sulfur</keyword>
<dbReference type="GO" id="GO:0005840">
    <property type="term" value="C:ribosome"/>
    <property type="evidence" value="ECO:0007669"/>
    <property type="project" value="UniProtKB-KW"/>
</dbReference>
<dbReference type="NCBIfam" id="TIGR00089">
    <property type="entry name" value="MiaB/RimO family radical SAM methylthiotransferase"/>
    <property type="match status" value="1"/>
</dbReference>
<evidence type="ECO:0000256" key="3">
    <source>
        <dbReference type="ARBA" id="ARBA00022679"/>
    </source>
</evidence>
<dbReference type="PROSITE" id="PS01278">
    <property type="entry name" value="MTTASE_RADICAL"/>
    <property type="match status" value="1"/>
</dbReference>
<dbReference type="PROSITE" id="PS51918">
    <property type="entry name" value="RADICAL_SAM"/>
    <property type="match status" value="1"/>
</dbReference>
<dbReference type="EC" id="2.8.4.4" evidence="8"/>
<keyword evidence="11" id="KW-0689">Ribosomal protein</keyword>
<dbReference type="InterPro" id="IPR006638">
    <property type="entry name" value="Elp3/MiaA/NifB-like_rSAM"/>
</dbReference>
<evidence type="ECO:0000256" key="1">
    <source>
        <dbReference type="ARBA" id="ARBA00022485"/>
    </source>
</evidence>
<dbReference type="GO" id="GO:0140101">
    <property type="term" value="F:catalytic activity, acting on a tRNA"/>
    <property type="evidence" value="ECO:0007669"/>
    <property type="project" value="UniProtKB-ARBA"/>
</dbReference>
<dbReference type="Pfam" id="PF04055">
    <property type="entry name" value="Radical_SAM"/>
    <property type="match status" value="1"/>
</dbReference>
<dbReference type="SFLD" id="SFLDG01061">
    <property type="entry name" value="methylthiotransferase"/>
    <property type="match status" value="1"/>
</dbReference>
<feature type="binding site" evidence="8">
    <location>
        <position position="82"/>
    </location>
    <ligand>
        <name>[4Fe-4S] cluster</name>
        <dbReference type="ChEBI" id="CHEBI:49883"/>
        <label>1</label>
    </ligand>
</feature>
<keyword evidence="11" id="KW-0687">Ribonucleoprotein</keyword>
<keyword evidence="6 8" id="KW-0408">Iron</keyword>
<dbReference type="InterPro" id="IPR005839">
    <property type="entry name" value="Methylthiotransferase"/>
</dbReference>
<dbReference type="EMBL" id="CP071444">
    <property type="protein sequence ID" value="QSX08609.1"/>
    <property type="molecule type" value="Genomic_DNA"/>
</dbReference>
<dbReference type="PROSITE" id="PS51449">
    <property type="entry name" value="MTTASE_N"/>
    <property type="match status" value="1"/>
</dbReference>
<dbReference type="SFLD" id="SFLDG01082">
    <property type="entry name" value="B12-binding_domain_containing"/>
    <property type="match status" value="1"/>
</dbReference>
<dbReference type="Gene3D" id="3.80.30.20">
    <property type="entry name" value="tm_1862 like domain"/>
    <property type="match status" value="1"/>
</dbReference>
<dbReference type="RefSeq" id="WP_207299950.1">
    <property type="nucleotide sequence ID" value="NZ_CP071444.1"/>
</dbReference>
<evidence type="ECO:0000256" key="7">
    <source>
        <dbReference type="ARBA" id="ARBA00023014"/>
    </source>
</evidence>
<keyword evidence="2 8" id="KW-0963">Cytoplasm</keyword>
<dbReference type="SFLD" id="SFLDF00274">
    <property type="entry name" value="ribosomal_protein_S12_methylth"/>
    <property type="match status" value="1"/>
</dbReference>
<sequence>MTKKIAMVSLGCSKNQVDAEIMAGLLEDKAYKIIEDCEDADYIVVNTCGFIEAAKEESIDTILDMAEFKKFGKAKGLIATGCLSERYHEELMESIPELDGIIGTGNYAKIVETIETLEKTGEKVVLYGGIDSPFDETLPRQLPQGTAIAYVKIAEGCDNHCTYCIIPKLRGKYRSRKPENILKEIRHLGDLGVEEIVLIAQDTTMYGCDLEGNWNLSKLLKEVDKIDQVSWIRLMYAYPENIDHDLIETLKHAKRILPYLDIPIQHTEDRILKNMGRRTSKAQILGLFETLRREIPDMVIRTTLIAGFPGETEEEHQEMLKTIKELQADKLGVFDYSREEGTPAGRMRNQIDEETKKARQEAAMDVQLEVSIQRMEKHVGKTMKTLVEEHTEDGFIGRTWMDAPEIDGIVEVSAIQRPPVGTLVDVLITEALEFDLIGVLDYEFAE</sequence>
<comment type="catalytic activity">
    <reaction evidence="8">
        <text>L-aspartate(89)-[ribosomal protein uS12]-hydrogen + (sulfur carrier)-SH + AH2 + 2 S-adenosyl-L-methionine = 3-methylsulfanyl-L-aspartate(89)-[ribosomal protein uS12]-hydrogen + (sulfur carrier)-H + 5'-deoxyadenosine + L-methionine + A + S-adenosyl-L-homocysteine + 2 H(+)</text>
        <dbReference type="Rhea" id="RHEA:37087"/>
        <dbReference type="Rhea" id="RHEA-COMP:10460"/>
        <dbReference type="Rhea" id="RHEA-COMP:10461"/>
        <dbReference type="Rhea" id="RHEA-COMP:14737"/>
        <dbReference type="Rhea" id="RHEA-COMP:14739"/>
        <dbReference type="ChEBI" id="CHEBI:13193"/>
        <dbReference type="ChEBI" id="CHEBI:15378"/>
        <dbReference type="ChEBI" id="CHEBI:17319"/>
        <dbReference type="ChEBI" id="CHEBI:17499"/>
        <dbReference type="ChEBI" id="CHEBI:29917"/>
        <dbReference type="ChEBI" id="CHEBI:29961"/>
        <dbReference type="ChEBI" id="CHEBI:57844"/>
        <dbReference type="ChEBI" id="CHEBI:57856"/>
        <dbReference type="ChEBI" id="CHEBI:59789"/>
        <dbReference type="ChEBI" id="CHEBI:64428"/>
        <dbReference type="ChEBI" id="CHEBI:73599"/>
        <dbReference type="EC" id="2.8.4.4"/>
    </reaction>
</comment>
<comment type="subcellular location">
    <subcellularLocation>
        <location evidence="8">Cytoplasm</location>
    </subcellularLocation>
</comment>
<dbReference type="NCBIfam" id="TIGR01125">
    <property type="entry name" value="30S ribosomal protein S12 methylthiotransferase RimO"/>
    <property type="match status" value="1"/>
</dbReference>
<dbReference type="PANTHER" id="PTHR43837:SF1">
    <property type="entry name" value="RIBOSOMAL PROTEIN US12 METHYLTHIOTRANSFERASE RIMO"/>
    <property type="match status" value="1"/>
</dbReference>
<dbReference type="GO" id="GO:0103039">
    <property type="term" value="F:protein methylthiotransferase activity"/>
    <property type="evidence" value="ECO:0007669"/>
    <property type="project" value="UniProtKB-EC"/>
</dbReference>
<dbReference type="GO" id="GO:0051539">
    <property type="term" value="F:4 iron, 4 sulfur cluster binding"/>
    <property type="evidence" value="ECO:0007669"/>
    <property type="project" value="UniProtKB-UniRule"/>
</dbReference>
<dbReference type="Pfam" id="PF18693">
    <property type="entry name" value="TRAM_2"/>
    <property type="match status" value="1"/>
</dbReference>
<dbReference type="Gene3D" id="3.40.50.12160">
    <property type="entry name" value="Methylthiotransferase, N-terminal domain"/>
    <property type="match status" value="1"/>
</dbReference>
<comment type="function">
    <text evidence="8">Catalyzes the methylthiolation of an aspartic acid residue of ribosomal protein uS12.</text>
</comment>
<keyword evidence="12" id="KW-1185">Reference proteome</keyword>
<evidence type="ECO:0000256" key="4">
    <source>
        <dbReference type="ARBA" id="ARBA00022691"/>
    </source>
</evidence>
<evidence type="ECO:0000256" key="5">
    <source>
        <dbReference type="ARBA" id="ARBA00022723"/>
    </source>
</evidence>
<dbReference type="SUPFAM" id="SSF102114">
    <property type="entry name" value="Radical SAM enzymes"/>
    <property type="match status" value="1"/>
</dbReference>
<dbReference type="FunFam" id="3.80.30.20:FF:000001">
    <property type="entry name" value="tRNA-2-methylthio-N(6)-dimethylallyladenosine synthase 2"/>
    <property type="match status" value="1"/>
</dbReference>
<dbReference type="InterPro" id="IPR005840">
    <property type="entry name" value="Ribosomal_uS12_MeSTrfase_RimO"/>
</dbReference>
<accession>A0A974XEX7</accession>
<dbReference type="Proteomes" id="UP000663499">
    <property type="component" value="Chromosome"/>
</dbReference>
<dbReference type="GO" id="GO:0046872">
    <property type="term" value="F:metal ion binding"/>
    <property type="evidence" value="ECO:0007669"/>
    <property type="project" value="UniProtKB-KW"/>
</dbReference>
<dbReference type="InterPro" id="IPR007197">
    <property type="entry name" value="rSAM"/>
</dbReference>
<feature type="domain" description="MTTase N-terminal" evidence="9">
    <location>
        <begin position="3"/>
        <end position="119"/>
    </location>
</feature>
<dbReference type="InterPro" id="IPR038135">
    <property type="entry name" value="Methylthiotransferase_N_sf"/>
</dbReference>
<feature type="domain" description="Radical SAM core" evidence="10">
    <location>
        <begin position="143"/>
        <end position="373"/>
    </location>
</feature>
<dbReference type="InterPro" id="IPR023404">
    <property type="entry name" value="rSAM_horseshoe"/>
</dbReference>
<dbReference type="PANTHER" id="PTHR43837">
    <property type="entry name" value="RIBOSOMAL PROTEIN S12 METHYLTHIOTRANSFERASE RIMO"/>
    <property type="match status" value="1"/>
</dbReference>
<gene>
    <name evidence="8 11" type="primary">rimO</name>
    <name evidence="11" type="ORF">J0B03_00505</name>
</gene>
<dbReference type="GO" id="GO:0005829">
    <property type="term" value="C:cytosol"/>
    <property type="evidence" value="ECO:0007669"/>
    <property type="project" value="TreeGrafter"/>
</dbReference>
<keyword evidence="1 8" id="KW-0004">4Fe-4S</keyword>
<dbReference type="GO" id="GO:0035600">
    <property type="term" value="P:tRNA methylthiolation"/>
    <property type="evidence" value="ECO:0007669"/>
    <property type="project" value="UniProtKB-ARBA"/>
</dbReference>
<dbReference type="AlphaFoldDB" id="A0A974XEX7"/>
<dbReference type="GO" id="GO:0035599">
    <property type="term" value="F:aspartic acid methylthiotransferase activity"/>
    <property type="evidence" value="ECO:0007669"/>
    <property type="project" value="TreeGrafter"/>
</dbReference>
<reference evidence="11" key="1">
    <citation type="submission" date="2021-03" db="EMBL/GenBank/DDBJ databases">
        <title>Alkalibacter marinus sp. nov., isolated from tidal flat sediment.</title>
        <authorList>
            <person name="Namirimu T."/>
            <person name="Yang J.-A."/>
            <person name="Yang S.-H."/>
            <person name="Kim Y.-J."/>
            <person name="Kwon K.K."/>
        </authorList>
    </citation>
    <scope>NUCLEOTIDE SEQUENCE</scope>
    <source>
        <strain evidence="11">ES005</strain>
    </source>
</reference>
<feature type="binding site" evidence="8">
    <location>
        <position position="12"/>
    </location>
    <ligand>
        <name>[4Fe-4S] cluster</name>
        <dbReference type="ChEBI" id="CHEBI:49883"/>
        <label>1</label>
    </ligand>
</feature>
<keyword evidence="4 8" id="KW-0949">S-adenosyl-L-methionine</keyword>
<dbReference type="Gene3D" id="2.40.50.140">
    <property type="entry name" value="Nucleic acid-binding proteins"/>
    <property type="match status" value="1"/>
</dbReference>
<feature type="binding site" evidence="8">
    <location>
        <position position="157"/>
    </location>
    <ligand>
        <name>[4Fe-4S] cluster</name>
        <dbReference type="ChEBI" id="CHEBI:49883"/>
        <label>2</label>
        <note>4Fe-4S-S-AdoMet</note>
    </ligand>
</feature>
<protein>
    <recommendedName>
        <fullName evidence="8">Ribosomal protein uS12 methylthiotransferase RimO</fullName>
        <shortName evidence="8">uS12 MTTase</shortName>
        <shortName evidence="8">uS12 methylthiotransferase</shortName>
        <ecNumber evidence="8">2.8.4.4</ecNumber>
    </recommendedName>
    <alternativeName>
        <fullName evidence="8">Ribosomal protein uS12 (aspartate-C(3))-methylthiotransferase</fullName>
    </alternativeName>
    <alternativeName>
        <fullName evidence="8">Ribosome maturation factor RimO</fullName>
    </alternativeName>
</protein>
<dbReference type="InterPro" id="IPR012340">
    <property type="entry name" value="NA-bd_OB-fold"/>
</dbReference>
<name>A0A974XEX7_9FIRM</name>
<evidence type="ECO:0000313" key="11">
    <source>
        <dbReference type="EMBL" id="QSX08609.1"/>
    </source>
</evidence>
<feature type="binding site" evidence="8">
    <location>
        <position position="48"/>
    </location>
    <ligand>
        <name>[4Fe-4S] cluster</name>
        <dbReference type="ChEBI" id="CHEBI:49883"/>
        <label>1</label>
    </ligand>
</feature>
<dbReference type="SFLD" id="SFLDS00029">
    <property type="entry name" value="Radical_SAM"/>
    <property type="match status" value="1"/>
</dbReference>
<proteinExistence type="inferred from homology"/>
<evidence type="ECO:0000256" key="8">
    <source>
        <dbReference type="HAMAP-Rule" id="MF_01865"/>
    </source>
</evidence>
<organism evidence="11 12">
    <name type="scientific">Alkalibacter rhizosphaerae</name>
    <dbReference type="NCBI Taxonomy" id="2815577"/>
    <lineage>
        <taxon>Bacteria</taxon>
        <taxon>Bacillati</taxon>
        <taxon>Bacillota</taxon>
        <taxon>Clostridia</taxon>
        <taxon>Eubacteriales</taxon>
        <taxon>Eubacteriaceae</taxon>
        <taxon>Alkalibacter</taxon>
    </lineage>
</organism>
<dbReference type="SMART" id="SM00729">
    <property type="entry name" value="Elp3"/>
    <property type="match status" value="1"/>
</dbReference>
<feature type="binding site" evidence="8">
    <location>
        <position position="164"/>
    </location>
    <ligand>
        <name>[4Fe-4S] cluster</name>
        <dbReference type="ChEBI" id="CHEBI:49883"/>
        <label>2</label>
        <note>4Fe-4S-S-AdoMet</note>
    </ligand>
</feature>
<dbReference type="HAMAP" id="MF_01865">
    <property type="entry name" value="MTTase_RimO"/>
    <property type="match status" value="1"/>
</dbReference>
<dbReference type="InterPro" id="IPR013848">
    <property type="entry name" value="Methylthiotransferase_N"/>
</dbReference>